<dbReference type="EMBL" id="UINC01005849">
    <property type="protein sequence ID" value="SVA23932.1"/>
    <property type="molecule type" value="Genomic_DNA"/>
</dbReference>
<evidence type="ECO:0000313" key="6">
    <source>
        <dbReference type="EMBL" id="SVA23932.1"/>
    </source>
</evidence>
<dbReference type="GO" id="GO:0016831">
    <property type="term" value="F:carboxy-lyase activity"/>
    <property type="evidence" value="ECO:0007669"/>
    <property type="project" value="UniProtKB-KW"/>
</dbReference>
<reference evidence="6" key="1">
    <citation type="submission" date="2018-05" db="EMBL/GenBank/DDBJ databases">
        <authorList>
            <person name="Lanie J.A."/>
            <person name="Ng W.-L."/>
            <person name="Kazmierczak K.M."/>
            <person name="Andrzejewski T.M."/>
            <person name="Davidsen T.M."/>
            <person name="Wayne K.J."/>
            <person name="Tettelin H."/>
            <person name="Glass J.I."/>
            <person name="Rusch D."/>
            <person name="Podicherti R."/>
            <person name="Tsui H.-C.T."/>
            <person name="Winkler M.E."/>
        </authorList>
    </citation>
    <scope>NUCLEOTIDE SEQUENCE</scope>
</reference>
<dbReference type="InterPro" id="IPR015422">
    <property type="entry name" value="PyrdxlP-dep_Trfase_small"/>
</dbReference>
<dbReference type="GO" id="GO:0019752">
    <property type="term" value="P:carboxylic acid metabolic process"/>
    <property type="evidence" value="ECO:0007669"/>
    <property type="project" value="InterPro"/>
</dbReference>
<evidence type="ECO:0000256" key="3">
    <source>
        <dbReference type="ARBA" id="ARBA00022793"/>
    </source>
</evidence>
<evidence type="ECO:0000256" key="4">
    <source>
        <dbReference type="ARBA" id="ARBA00022898"/>
    </source>
</evidence>
<gene>
    <name evidence="6" type="ORF">METZ01_LOCUS76786</name>
</gene>
<evidence type="ECO:0008006" key="7">
    <source>
        <dbReference type="Google" id="ProtNLM"/>
    </source>
</evidence>
<name>A0A381U6R5_9ZZZZ</name>
<evidence type="ECO:0000256" key="5">
    <source>
        <dbReference type="ARBA" id="ARBA00023239"/>
    </source>
</evidence>
<evidence type="ECO:0000256" key="1">
    <source>
        <dbReference type="ARBA" id="ARBA00001933"/>
    </source>
</evidence>
<dbReference type="GO" id="GO:0030170">
    <property type="term" value="F:pyridoxal phosphate binding"/>
    <property type="evidence" value="ECO:0007669"/>
    <property type="project" value="InterPro"/>
</dbReference>
<keyword evidence="3" id="KW-0210">Decarboxylase</keyword>
<dbReference type="SUPFAM" id="SSF53383">
    <property type="entry name" value="PLP-dependent transferases"/>
    <property type="match status" value="1"/>
</dbReference>
<protein>
    <recommendedName>
        <fullName evidence="7">Aspartate aminotransferase family protein</fullName>
    </recommendedName>
</protein>
<dbReference type="PANTHER" id="PTHR11999:SF70">
    <property type="entry name" value="MIP05841P"/>
    <property type="match status" value="1"/>
</dbReference>
<dbReference type="PANTHER" id="PTHR11999">
    <property type="entry name" value="GROUP II PYRIDOXAL-5-PHOSPHATE DECARBOXYLASE"/>
    <property type="match status" value="1"/>
</dbReference>
<dbReference type="InterPro" id="IPR010977">
    <property type="entry name" value="Aromatic_deC"/>
</dbReference>
<sequence length="453" mass="48296">MHEFDESTDDLAWAIFRYALDRVRTDLPLDGPRSHQELWEAVGQTITGEGLGGELVLAAFADHLAPACLSTDHPRFLSFVPGAPTNASVLFDLVVGASSMCATSWLEAAGTVYAENQVLRWVADLVGLPEGAGGCFASGGTMGNLSALVAGRDQAMRRREADGSGRPTRWSVVASDGAHSSIGSAARVMDVDVLLATTGDDRRLRGDAVRAAIAARPEGTEVFAVVATAGTTNLGVVDALDEVAEAAAEHGAWFHVDGAYGGAALAAESARPHFAGIDRCDSVVIDPHKWLFAPFDCCALLYRQPEVARLAHTQHASYLEPINSGSEWNPSDYGHLLSRRARGLPFWFSLAVHGTRAYAESVEVTLEVARAGAAMVDAAPHLELVMPPTLSVLAFRRIGWDQADYDAWSSQLIDEGVGLVLPTQVDGNPALRFCIVNPRTTVDDLGMILDRLA</sequence>
<organism evidence="6">
    <name type="scientific">marine metagenome</name>
    <dbReference type="NCBI Taxonomy" id="408172"/>
    <lineage>
        <taxon>unclassified sequences</taxon>
        <taxon>metagenomes</taxon>
        <taxon>ecological metagenomes</taxon>
    </lineage>
</organism>
<dbReference type="Gene3D" id="3.40.640.10">
    <property type="entry name" value="Type I PLP-dependent aspartate aminotransferase-like (Major domain)"/>
    <property type="match status" value="1"/>
</dbReference>
<proteinExistence type="inferred from homology"/>
<dbReference type="PROSITE" id="PS00392">
    <property type="entry name" value="DDC_GAD_HDC_YDC"/>
    <property type="match status" value="1"/>
</dbReference>
<dbReference type="InterPro" id="IPR002129">
    <property type="entry name" value="PyrdxlP-dep_de-COase"/>
</dbReference>
<evidence type="ECO:0000256" key="2">
    <source>
        <dbReference type="ARBA" id="ARBA00009533"/>
    </source>
</evidence>
<keyword evidence="5" id="KW-0456">Lyase</keyword>
<keyword evidence="4" id="KW-0663">Pyridoxal phosphate</keyword>
<comment type="similarity">
    <text evidence="2">Belongs to the group II decarboxylase family.</text>
</comment>
<dbReference type="InterPro" id="IPR015424">
    <property type="entry name" value="PyrdxlP-dep_Trfase"/>
</dbReference>
<dbReference type="PRINTS" id="PR00800">
    <property type="entry name" value="YHDCRBOXLASE"/>
</dbReference>
<dbReference type="AlphaFoldDB" id="A0A381U6R5"/>
<dbReference type="InterPro" id="IPR021115">
    <property type="entry name" value="Pyridoxal-P_BS"/>
</dbReference>
<comment type="cofactor">
    <cofactor evidence="1">
        <name>pyridoxal 5'-phosphate</name>
        <dbReference type="ChEBI" id="CHEBI:597326"/>
    </cofactor>
</comment>
<dbReference type="Gene3D" id="3.90.1150.10">
    <property type="entry name" value="Aspartate Aminotransferase, domain 1"/>
    <property type="match status" value="1"/>
</dbReference>
<dbReference type="InterPro" id="IPR015421">
    <property type="entry name" value="PyrdxlP-dep_Trfase_major"/>
</dbReference>
<accession>A0A381U6R5</accession>
<dbReference type="Pfam" id="PF00282">
    <property type="entry name" value="Pyridoxal_deC"/>
    <property type="match status" value="1"/>
</dbReference>
<dbReference type="GO" id="GO:0006520">
    <property type="term" value="P:amino acid metabolic process"/>
    <property type="evidence" value="ECO:0007669"/>
    <property type="project" value="InterPro"/>
</dbReference>